<reference evidence="2" key="3">
    <citation type="submission" date="2015-02" db="UniProtKB">
        <authorList>
            <consortium name="EnsemblProtists"/>
        </authorList>
    </citation>
    <scope>IDENTIFICATION</scope>
    <source>
        <strain evidence="2">DAOM BR144</strain>
    </source>
</reference>
<dbReference type="EMBL" id="GL376564">
    <property type="status" value="NOT_ANNOTATED_CDS"/>
    <property type="molecule type" value="Genomic_DNA"/>
</dbReference>
<dbReference type="InterPro" id="IPR011032">
    <property type="entry name" value="GroES-like_sf"/>
</dbReference>
<dbReference type="HOGENOM" id="CLU_026673_3_3_1"/>
<dbReference type="Pfam" id="PF08240">
    <property type="entry name" value="ADH_N"/>
    <property type="match status" value="1"/>
</dbReference>
<accession>K3WJC3</accession>
<dbReference type="EnsemblProtists" id="PYU1_T005065">
    <property type="protein sequence ID" value="PYU1_T005065"/>
    <property type="gene ID" value="PYU1_G005054"/>
</dbReference>
<dbReference type="SMART" id="SM00829">
    <property type="entry name" value="PKS_ER"/>
    <property type="match status" value="1"/>
</dbReference>
<proteinExistence type="predicted"/>
<dbReference type="SUPFAM" id="SSF50129">
    <property type="entry name" value="GroES-like"/>
    <property type="match status" value="1"/>
</dbReference>
<name>K3WJC3_GLOUD</name>
<dbReference type="InterPro" id="IPR013154">
    <property type="entry name" value="ADH-like_N"/>
</dbReference>
<protein>
    <recommendedName>
        <fullName evidence="1">Enoyl reductase (ER) domain-containing protein</fullName>
    </recommendedName>
</protein>
<dbReference type="Proteomes" id="UP000019132">
    <property type="component" value="Unassembled WGS sequence"/>
</dbReference>
<evidence type="ECO:0000313" key="2">
    <source>
        <dbReference type="EnsemblProtists" id="PYU1_T005065"/>
    </source>
</evidence>
<dbReference type="AlphaFoldDB" id="K3WJC3"/>
<sequence length="333" mass="35929">MASSSIPTAYRAYRYTEAGDALEKLSLDSDVPQVAPLPSSHVRIKIHSAALNPADYKIVTIAQRFFTVHPIPPPYPIGFDLAGTVVEAGADVTDYKVGDAVYGMAHPDNYGTFAEYIALDQQFVAKKPEQLTFNQAAGIPLVSLTSYQALVQYGKVTAGSRVLILGGSSGTGIVAVQIAHALGAYVIATTSARNAEFVKSLGADETIDYTSQKWADVLAEHSLDAIYDCGMEPESWNEGAQRVLKTENAHFVTIGGVANPIESPIGATYHQIMTKPSGEDLKEVSKFVAKGELSAHVDSVFAFEDLFEAIRKLKTNRARGKIVLEIVPEHQKE</sequence>
<evidence type="ECO:0000313" key="3">
    <source>
        <dbReference type="Proteomes" id="UP000019132"/>
    </source>
</evidence>
<dbReference type="Gene3D" id="3.40.50.720">
    <property type="entry name" value="NAD(P)-binding Rossmann-like Domain"/>
    <property type="match status" value="1"/>
</dbReference>
<keyword evidence="3" id="KW-1185">Reference proteome</keyword>
<dbReference type="eggNOG" id="KOG1198">
    <property type="taxonomic scope" value="Eukaryota"/>
</dbReference>
<dbReference type="InterPro" id="IPR050700">
    <property type="entry name" value="YIM1/Zinc_Alcohol_DH_Fams"/>
</dbReference>
<dbReference type="PANTHER" id="PTHR11695">
    <property type="entry name" value="ALCOHOL DEHYDROGENASE RELATED"/>
    <property type="match status" value="1"/>
</dbReference>
<reference evidence="3" key="2">
    <citation type="submission" date="2010-04" db="EMBL/GenBank/DDBJ databases">
        <authorList>
            <person name="Buell R."/>
            <person name="Hamilton J."/>
            <person name="Hostetler J."/>
        </authorList>
    </citation>
    <scope>NUCLEOTIDE SEQUENCE [LARGE SCALE GENOMIC DNA]</scope>
    <source>
        <strain evidence="3">DAOM:BR144</strain>
    </source>
</reference>
<dbReference type="Gene3D" id="3.90.180.10">
    <property type="entry name" value="Medium-chain alcohol dehydrogenases, catalytic domain"/>
    <property type="match status" value="1"/>
</dbReference>
<feature type="domain" description="Enoyl reductase (ER)" evidence="1">
    <location>
        <begin position="20"/>
        <end position="324"/>
    </location>
</feature>
<dbReference type="SUPFAM" id="SSF51735">
    <property type="entry name" value="NAD(P)-binding Rossmann-fold domains"/>
    <property type="match status" value="1"/>
</dbReference>
<dbReference type="GO" id="GO:0016491">
    <property type="term" value="F:oxidoreductase activity"/>
    <property type="evidence" value="ECO:0007669"/>
    <property type="project" value="InterPro"/>
</dbReference>
<dbReference type="PANTHER" id="PTHR11695:SF294">
    <property type="entry name" value="RETICULON-4-INTERACTING PROTEIN 1, MITOCHONDRIAL"/>
    <property type="match status" value="1"/>
</dbReference>
<dbReference type="InterPro" id="IPR020843">
    <property type="entry name" value="ER"/>
</dbReference>
<dbReference type="OMA" id="CANELNW"/>
<dbReference type="Pfam" id="PF13602">
    <property type="entry name" value="ADH_zinc_N_2"/>
    <property type="match status" value="1"/>
</dbReference>
<evidence type="ECO:0000259" key="1">
    <source>
        <dbReference type="SMART" id="SM00829"/>
    </source>
</evidence>
<dbReference type="InterPro" id="IPR036291">
    <property type="entry name" value="NAD(P)-bd_dom_sf"/>
</dbReference>
<dbReference type="CDD" id="cd08267">
    <property type="entry name" value="MDR1"/>
    <property type="match status" value="1"/>
</dbReference>
<reference evidence="3" key="1">
    <citation type="journal article" date="2010" name="Genome Biol.">
        <title>Genome sequence of the necrotrophic plant pathogen Pythium ultimum reveals original pathogenicity mechanisms and effector repertoire.</title>
        <authorList>
            <person name="Levesque C.A."/>
            <person name="Brouwer H."/>
            <person name="Cano L."/>
            <person name="Hamilton J.P."/>
            <person name="Holt C."/>
            <person name="Huitema E."/>
            <person name="Raffaele S."/>
            <person name="Robideau G.P."/>
            <person name="Thines M."/>
            <person name="Win J."/>
            <person name="Zerillo M.M."/>
            <person name="Beakes G.W."/>
            <person name="Boore J.L."/>
            <person name="Busam D."/>
            <person name="Dumas B."/>
            <person name="Ferriera S."/>
            <person name="Fuerstenberg S.I."/>
            <person name="Gachon C.M."/>
            <person name="Gaulin E."/>
            <person name="Govers F."/>
            <person name="Grenville-Briggs L."/>
            <person name="Horner N."/>
            <person name="Hostetler J."/>
            <person name="Jiang R.H."/>
            <person name="Johnson J."/>
            <person name="Krajaejun T."/>
            <person name="Lin H."/>
            <person name="Meijer H.J."/>
            <person name="Moore B."/>
            <person name="Morris P."/>
            <person name="Phuntmart V."/>
            <person name="Puiu D."/>
            <person name="Shetty J."/>
            <person name="Stajich J.E."/>
            <person name="Tripathy S."/>
            <person name="Wawra S."/>
            <person name="van West P."/>
            <person name="Whitty B.R."/>
            <person name="Coutinho P.M."/>
            <person name="Henrissat B."/>
            <person name="Martin F."/>
            <person name="Thomas P.D."/>
            <person name="Tyler B.M."/>
            <person name="De Vries R.P."/>
            <person name="Kamoun S."/>
            <person name="Yandell M."/>
            <person name="Tisserat N."/>
            <person name="Buell C.R."/>
        </authorList>
    </citation>
    <scope>NUCLEOTIDE SEQUENCE</scope>
    <source>
        <strain evidence="3">DAOM:BR144</strain>
    </source>
</reference>
<organism evidence="2 3">
    <name type="scientific">Globisporangium ultimum (strain ATCC 200006 / CBS 805.95 / DAOM BR144)</name>
    <name type="common">Pythium ultimum</name>
    <dbReference type="NCBI Taxonomy" id="431595"/>
    <lineage>
        <taxon>Eukaryota</taxon>
        <taxon>Sar</taxon>
        <taxon>Stramenopiles</taxon>
        <taxon>Oomycota</taxon>
        <taxon>Peronosporomycetes</taxon>
        <taxon>Pythiales</taxon>
        <taxon>Pythiaceae</taxon>
        <taxon>Globisporangium</taxon>
    </lineage>
</organism>
<dbReference type="InParanoid" id="K3WJC3"/>
<dbReference type="STRING" id="431595.K3WJC3"/>
<dbReference type="VEuPathDB" id="FungiDB:PYU1_G005054"/>